<sequence length="299" mass="32817">MVLFRLSTLLATAAYLTAHASFLPRANTPTWLTLPPTPTLPGNPVGTKTPINGVKIWHAEFGTKSSSRLPVILLHGALASSRWWGNEVAQLMKNNYVIVMDTRGHGQSTADNTTFSYNLFAQDAAALLKSLGISKAAWVGWSDGGDAILSALLDPNLASMVARGFTTGANHNPDAVNLTYLDTQMIYDVYYRLVDEYIELQPEGNTTEVRARLDNLNNRLDELGGSQPNWTKADLQKIKLGSKLTLSWGDHEEVIKLSEPAFMHDAIPNSKLVLVKNVSHFGLVQDPKQFSSILENFLA</sequence>
<evidence type="ECO:0000259" key="2">
    <source>
        <dbReference type="Pfam" id="PF00561"/>
    </source>
</evidence>
<organism evidence="3 4">
    <name type="scientific">Rhizoctonia solani</name>
    <dbReference type="NCBI Taxonomy" id="456999"/>
    <lineage>
        <taxon>Eukaryota</taxon>
        <taxon>Fungi</taxon>
        <taxon>Dikarya</taxon>
        <taxon>Basidiomycota</taxon>
        <taxon>Agaricomycotina</taxon>
        <taxon>Agaricomycetes</taxon>
        <taxon>Cantharellales</taxon>
        <taxon>Ceratobasidiaceae</taxon>
        <taxon>Rhizoctonia</taxon>
    </lineage>
</organism>
<dbReference type="SUPFAM" id="SSF53474">
    <property type="entry name" value="alpha/beta-Hydrolases"/>
    <property type="match status" value="1"/>
</dbReference>
<accession>A0A8H3CIU1</accession>
<feature type="domain" description="AB hydrolase-1" evidence="2">
    <location>
        <begin position="70"/>
        <end position="211"/>
    </location>
</feature>
<feature type="chain" id="PRO_5034401329" description="AB hydrolase-1 domain-containing protein" evidence="1">
    <location>
        <begin position="19"/>
        <end position="299"/>
    </location>
</feature>
<dbReference type="AlphaFoldDB" id="A0A8H3CIU1"/>
<evidence type="ECO:0000313" key="4">
    <source>
        <dbReference type="Proteomes" id="UP000663850"/>
    </source>
</evidence>
<keyword evidence="1" id="KW-0732">Signal</keyword>
<protein>
    <recommendedName>
        <fullName evidence="2">AB hydrolase-1 domain-containing protein</fullName>
    </recommendedName>
</protein>
<gene>
    <name evidence="3" type="ORF">RDB_LOCUS78893</name>
</gene>
<dbReference type="Pfam" id="PF00561">
    <property type="entry name" value="Abhydrolase_1"/>
    <property type="match status" value="1"/>
</dbReference>
<dbReference type="PANTHER" id="PTHR46331">
    <property type="entry name" value="VALACYCLOVIR HYDROLASE"/>
    <property type="match status" value="1"/>
</dbReference>
<dbReference type="InterPro" id="IPR000073">
    <property type="entry name" value="AB_hydrolase_1"/>
</dbReference>
<comment type="caution">
    <text evidence="3">The sequence shown here is derived from an EMBL/GenBank/DDBJ whole genome shotgun (WGS) entry which is preliminary data.</text>
</comment>
<name>A0A8H3CIU1_9AGAM</name>
<proteinExistence type="predicted"/>
<dbReference type="InterPro" id="IPR029058">
    <property type="entry name" value="AB_hydrolase_fold"/>
</dbReference>
<reference evidence="3" key="1">
    <citation type="submission" date="2021-01" db="EMBL/GenBank/DDBJ databases">
        <authorList>
            <person name="Kaushik A."/>
        </authorList>
    </citation>
    <scope>NUCLEOTIDE SEQUENCE</scope>
    <source>
        <strain evidence="3">Type strain: AG8-Rh-89/</strain>
    </source>
</reference>
<dbReference type="GO" id="GO:0017171">
    <property type="term" value="F:serine hydrolase activity"/>
    <property type="evidence" value="ECO:0007669"/>
    <property type="project" value="TreeGrafter"/>
</dbReference>
<dbReference type="Proteomes" id="UP000663850">
    <property type="component" value="Unassembled WGS sequence"/>
</dbReference>
<evidence type="ECO:0000256" key="1">
    <source>
        <dbReference type="SAM" id="SignalP"/>
    </source>
</evidence>
<feature type="signal peptide" evidence="1">
    <location>
        <begin position="1"/>
        <end position="18"/>
    </location>
</feature>
<dbReference type="EMBL" id="CAJMWZ010004129">
    <property type="protein sequence ID" value="CAE6485086.1"/>
    <property type="molecule type" value="Genomic_DNA"/>
</dbReference>
<dbReference type="PANTHER" id="PTHR46331:SF2">
    <property type="entry name" value="VALACYCLOVIR HYDROLASE"/>
    <property type="match status" value="1"/>
</dbReference>
<evidence type="ECO:0000313" key="3">
    <source>
        <dbReference type="EMBL" id="CAE6485086.1"/>
    </source>
</evidence>
<dbReference type="Gene3D" id="3.40.50.1820">
    <property type="entry name" value="alpha/beta hydrolase"/>
    <property type="match status" value="1"/>
</dbReference>